<sequence length="88" mass="9704">MARLTLDIIESGRLCGSAASFRTMPHPLTTQRQRLASQPRNSAMQDGGPITIRNTFERNGVPHVVSSDGKFWRLCLMDCAASPDLSRC</sequence>
<protein>
    <submittedName>
        <fullName evidence="1">Uncharacterized protein</fullName>
    </submittedName>
</protein>
<evidence type="ECO:0000313" key="2">
    <source>
        <dbReference type="Proteomes" id="UP001054945"/>
    </source>
</evidence>
<evidence type="ECO:0000313" key="1">
    <source>
        <dbReference type="EMBL" id="GIY31460.1"/>
    </source>
</evidence>
<name>A0AAV4SG26_CAEEX</name>
<organism evidence="1 2">
    <name type="scientific">Caerostris extrusa</name>
    <name type="common">Bark spider</name>
    <name type="synonym">Caerostris bankana</name>
    <dbReference type="NCBI Taxonomy" id="172846"/>
    <lineage>
        <taxon>Eukaryota</taxon>
        <taxon>Metazoa</taxon>
        <taxon>Ecdysozoa</taxon>
        <taxon>Arthropoda</taxon>
        <taxon>Chelicerata</taxon>
        <taxon>Arachnida</taxon>
        <taxon>Araneae</taxon>
        <taxon>Araneomorphae</taxon>
        <taxon>Entelegynae</taxon>
        <taxon>Araneoidea</taxon>
        <taxon>Araneidae</taxon>
        <taxon>Caerostris</taxon>
    </lineage>
</organism>
<comment type="caution">
    <text evidence="1">The sequence shown here is derived from an EMBL/GenBank/DDBJ whole genome shotgun (WGS) entry which is preliminary data.</text>
</comment>
<accession>A0AAV4SG26</accession>
<reference evidence="1 2" key="1">
    <citation type="submission" date="2021-06" db="EMBL/GenBank/DDBJ databases">
        <title>Caerostris extrusa draft genome.</title>
        <authorList>
            <person name="Kono N."/>
            <person name="Arakawa K."/>
        </authorList>
    </citation>
    <scope>NUCLEOTIDE SEQUENCE [LARGE SCALE GENOMIC DNA]</scope>
</reference>
<dbReference type="Proteomes" id="UP001054945">
    <property type="component" value="Unassembled WGS sequence"/>
</dbReference>
<proteinExistence type="predicted"/>
<keyword evidence="2" id="KW-1185">Reference proteome</keyword>
<dbReference type="AlphaFoldDB" id="A0AAV4SG26"/>
<dbReference type="EMBL" id="BPLR01009386">
    <property type="protein sequence ID" value="GIY31460.1"/>
    <property type="molecule type" value="Genomic_DNA"/>
</dbReference>
<gene>
    <name evidence="1" type="ORF">CEXT_692071</name>
</gene>